<sequence>MTSYAFKSSKVTIRPTDVNLYYCIGCTFNQRH</sequence>
<reference evidence="1" key="2">
    <citation type="journal article" date="2015" name="Data Brief">
        <title>Shoot transcriptome of the giant reed, Arundo donax.</title>
        <authorList>
            <person name="Barrero R.A."/>
            <person name="Guerrero F.D."/>
            <person name="Moolhuijzen P."/>
            <person name="Goolsby J.A."/>
            <person name="Tidwell J."/>
            <person name="Bellgard S.E."/>
            <person name="Bellgard M.I."/>
        </authorList>
    </citation>
    <scope>NUCLEOTIDE SEQUENCE</scope>
    <source>
        <tissue evidence="1">Shoot tissue taken approximately 20 cm above the soil surface</tissue>
    </source>
</reference>
<protein>
    <submittedName>
        <fullName evidence="1">Uncharacterized protein</fullName>
    </submittedName>
</protein>
<dbReference type="AlphaFoldDB" id="A0A0A9GVQ4"/>
<name>A0A0A9GVQ4_ARUDO</name>
<proteinExistence type="predicted"/>
<accession>A0A0A9GVQ4</accession>
<reference evidence="1" key="1">
    <citation type="submission" date="2014-09" db="EMBL/GenBank/DDBJ databases">
        <authorList>
            <person name="Magalhaes I.L.F."/>
            <person name="Oliveira U."/>
            <person name="Santos F.R."/>
            <person name="Vidigal T.H.D.A."/>
            <person name="Brescovit A.D."/>
            <person name="Santos A.J."/>
        </authorList>
    </citation>
    <scope>NUCLEOTIDE SEQUENCE</scope>
    <source>
        <tissue evidence="1">Shoot tissue taken approximately 20 cm above the soil surface</tissue>
    </source>
</reference>
<dbReference type="EMBL" id="GBRH01173208">
    <property type="protein sequence ID" value="JAE24688.1"/>
    <property type="molecule type" value="Transcribed_RNA"/>
</dbReference>
<evidence type="ECO:0000313" key="1">
    <source>
        <dbReference type="EMBL" id="JAE24688.1"/>
    </source>
</evidence>
<organism evidence="1">
    <name type="scientific">Arundo donax</name>
    <name type="common">Giant reed</name>
    <name type="synonym">Donax arundinaceus</name>
    <dbReference type="NCBI Taxonomy" id="35708"/>
    <lineage>
        <taxon>Eukaryota</taxon>
        <taxon>Viridiplantae</taxon>
        <taxon>Streptophyta</taxon>
        <taxon>Embryophyta</taxon>
        <taxon>Tracheophyta</taxon>
        <taxon>Spermatophyta</taxon>
        <taxon>Magnoliopsida</taxon>
        <taxon>Liliopsida</taxon>
        <taxon>Poales</taxon>
        <taxon>Poaceae</taxon>
        <taxon>PACMAD clade</taxon>
        <taxon>Arundinoideae</taxon>
        <taxon>Arundineae</taxon>
        <taxon>Arundo</taxon>
    </lineage>
</organism>